<dbReference type="PANTHER" id="PTHR47478:SF1">
    <property type="entry name" value="PYRIMIDINE 5'-NUCLEOTIDASE YJJG"/>
    <property type="match status" value="1"/>
</dbReference>
<evidence type="ECO:0000313" key="1">
    <source>
        <dbReference type="EMBL" id="MBS5330908.1"/>
    </source>
</evidence>
<dbReference type="InterPro" id="IPR052550">
    <property type="entry name" value="Pyrimidine_5'-ntase_YjjG"/>
</dbReference>
<dbReference type="NCBIfam" id="NF006976">
    <property type="entry name" value="PRK09449.1"/>
    <property type="match status" value="1"/>
</dbReference>
<dbReference type="Proteomes" id="UP000759273">
    <property type="component" value="Unassembled WGS sequence"/>
</dbReference>
<dbReference type="GO" id="GO:0008253">
    <property type="term" value="F:5'-nucleotidase activity"/>
    <property type="evidence" value="ECO:0007669"/>
    <property type="project" value="InterPro"/>
</dbReference>
<comment type="caution">
    <text evidence="1">The sequence shown here is derived from an EMBL/GenBank/DDBJ whole genome shotgun (WGS) entry which is preliminary data.</text>
</comment>
<reference evidence="1" key="1">
    <citation type="submission" date="2021-02" db="EMBL/GenBank/DDBJ databases">
        <title>Infant gut strain persistence is associated with maternal origin, phylogeny, and functional potential including surface adhesion and iron acquisition.</title>
        <authorList>
            <person name="Lou Y.C."/>
        </authorList>
    </citation>
    <scope>NUCLEOTIDE SEQUENCE</scope>
    <source>
        <strain evidence="1">L3_101_000M1_dasL3_101_000M1_concoct_87</strain>
    </source>
</reference>
<evidence type="ECO:0000313" key="2">
    <source>
        <dbReference type="Proteomes" id="UP000759273"/>
    </source>
</evidence>
<dbReference type="NCBIfam" id="TIGR01549">
    <property type="entry name" value="HAD-SF-IA-v1"/>
    <property type="match status" value="1"/>
</dbReference>
<dbReference type="Pfam" id="PF13419">
    <property type="entry name" value="HAD_2"/>
    <property type="match status" value="1"/>
</dbReference>
<dbReference type="NCBIfam" id="TIGR02254">
    <property type="entry name" value="YjjG_YfnB"/>
    <property type="match status" value="1"/>
</dbReference>
<dbReference type="Gene3D" id="1.10.150.240">
    <property type="entry name" value="Putative phosphatase, domain 2"/>
    <property type="match status" value="1"/>
</dbReference>
<dbReference type="AlphaFoldDB" id="A0A943D8E5"/>
<dbReference type="Gene3D" id="3.40.50.1000">
    <property type="entry name" value="HAD superfamily/HAD-like"/>
    <property type="match status" value="1"/>
</dbReference>
<gene>
    <name evidence="1" type="ORF">KHY36_00025</name>
</gene>
<proteinExistence type="predicted"/>
<dbReference type="NCBIfam" id="TIGR01509">
    <property type="entry name" value="HAD-SF-IA-v3"/>
    <property type="match status" value="1"/>
</dbReference>
<dbReference type="SUPFAM" id="SSF56784">
    <property type="entry name" value="HAD-like"/>
    <property type="match status" value="1"/>
</dbReference>
<dbReference type="InterPro" id="IPR006439">
    <property type="entry name" value="HAD-SF_hydro_IA"/>
</dbReference>
<accession>A0A943D8E5</accession>
<dbReference type="InterPro" id="IPR011951">
    <property type="entry name" value="HAD-SF_hydro_IA_YjjG/PynA"/>
</dbReference>
<protein>
    <submittedName>
        <fullName evidence="1">YjjG family noncanonical pyrimidine nucleotidase</fullName>
    </submittedName>
</protein>
<dbReference type="PANTHER" id="PTHR47478">
    <property type="match status" value="1"/>
</dbReference>
<dbReference type="SFLD" id="SFLDG01135">
    <property type="entry name" value="C1.5.6:_HAD__Beta-PGM__Phospha"/>
    <property type="match status" value="1"/>
</dbReference>
<dbReference type="InterPro" id="IPR023198">
    <property type="entry name" value="PGP-like_dom2"/>
</dbReference>
<name>A0A943D8E5_9FIRM</name>
<dbReference type="InterPro" id="IPR023214">
    <property type="entry name" value="HAD_sf"/>
</dbReference>
<dbReference type="EMBL" id="JAGZGG010000001">
    <property type="protein sequence ID" value="MBS5330908.1"/>
    <property type="molecule type" value="Genomic_DNA"/>
</dbReference>
<dbReference type="InterPro" id="IPR036412">
    <property type="entry name" value="HAD-like_sf"/>
</dbReference>
<organism evidence="1 2">
    <name type="scientific">Subdoligranulum variabile</name>
    <dbReference type="NCBI Taxonomy" id="214851"/>
    <lineage>
        <taxon>Bacteria</taxon>
        <taxon>Bacillati</taxon>
        <taxon>Bacillota</taxon>
        <taxon>Clostridia</taxon>
        <taxon>Eubacteriales</taxon>
        <taxon>Oscillospiraceae</taxon>
        <taxon>Subdoligranulum</taxon>
    </lineage>
</organism>
<dbReference type="SFLD" id="SFLDG01129">
    <property type="entry name" value="C1.5:_HAD__Beta-PGM__Phosphata"/>
    <property type="match status" value="1"/>
</dbReference>
<dbReference type="SFLD" id="SFLDS00003">
    <property type="entry name" value="Haloacid_Dehalogenase"/>
    <property type="match status" value="1"/>
</dbReference>
<sequence>MAIYTCVLLDIDNTLLDFDAAERQAVTDMLAEYELPHDEAAYETYHKVNRELWDSLAKGQLNKQKLFQIRFSRFMQAMQLPDNGKGKAMNDRYEELLATHADLLPGALTALEELSEVATLAIVSNGAAAVQESRIAASGIDRYMDGIYISEKVGAAKPSVKLFEHALRDLGITNKSRVLMVGDDLLADIKGGMNAGVDTCWFNPGNVENKTGITPKFTVGSYEELYRIVMEPEELENLGVRNRRHSNEALL</sequence>
<dbReference type="InterPro" id="IPR041492">
    <property type="entry name" value="HAD_2"/>
</dbReference>